<dbReference type="EMBL" id="JBEHCU010006366">
    <property type="protein sequence ID" value="KAL1397254.1"/>
    <property type="molecule type" value="Genomic_DNA"/>
</dbReference>
<keyword evidence="3" id="KW-1185">Reference proteome</keyword>
<sequence>MRRREIRNFTIKLSDLKEYEQAKQERLAAKASEDRSTGSDGAGGGGDDSAGDVDPLKSPEVTVTPLPKVGGAKTKQEIRARIGYQLELPPSSS</sequence>
<proteinExistence type="predicted"/>
<feature type="region of interest" description="Disordered" evidence="1">
    <location>
        <begin position="21"/>
        <end position="76"/>
    </location>
</feature>
<accession>A0ABD1DC59</accession>
<dbReference type="Proteomes" id="UP001562425">
    <property type="component" value="Unassembled WGS sequence"/>
</dbReference>
<organism evidence="2 3">
    <name type="scientific">Culex pipiens pipiens</name>
    <name type="common">Northern house mosquito</name>
    <dbReference type="NCBI Taxonomy" id="38569"/>
    <lineage>
        <taxon>Eukaryota</taxon>
        <taxon>Metazoa</taxon>
        <taxon>Ecdysozoa</taxon>
        <taxon>Arthropoda</taxon>
        <taxon>Hexapoda</taxon>
        <taxon>Insecta</taxon>
        <taxon>Pterygota</taxon>
        <taxon>Neoptera</taxon>
        <taxon>Endopterygota</taxon>
        <taxon>Diptera</taxon>
        <taxon>Nematocera</taxon>
        <taxon>Culicoidea</taxon>
        <taxon>Culicidae</taxon>
        <taxon>Culicinae</taxon>
        <taxon>Culicini</taxon>
        <taxon>Culex</taxon>
        <taxon>Culex</taxon>
    </lineage>
</organism>
<comment type="caution">
    <text evidence="2">The sequence shown here is derived from an EMBL/GenBank/DDBJ whole genome shotgun (WGS) entry which is preliminary data.</text>
</comment>
<gene>
    <name evidence="2" type="ORF">pipiens_002546</name>
</gene>
<name>A0ABD1DC59_CULPP</name>
<reference evidence="2 3" key="1">
    <citation type="submission" date="2024-05" db="EMBL/GenBank/DDBJ databases">
        <title>Culex pipiens pipiens assembly and annotation.</title>
        <authorList>
            <person name="Alout H."/>
            <person name="Durand T."/>
        </authorList>
    </citation>
    <scope>NUCLEOTIDE SEQUENCE [LARGE SCALE GENOMIC DNA]</scope>
    <source>
        <strain evidence="2">HA-2024</strain>
        <tissue evidence="2">Whole body</tissue>
    </source>
</reference>
<evidence type="ECO:0000313" key="3">
    <source>
        <dbReference type="Proteomes" id="UP001562425"/>
    </source>
</evidence>
<evidence type="ECO:0000256" key="1">
    <source>
        <dbReference type="SAM" id="MobiDB-lite"/>
    </source>
</evidence>
<protein>
    <recommendedName>
        <fullName evidence="4">Cell division cycle protein 26 homolog</fullName>
    </recommendedName>
</protein>
<feature type="compositionally biased region" description="Basic and acidic residues" evidence="1">
    <location>
        <begin position="21"/>
        <end position="37"/>
    </location>
</feature>
<evidence type="ECO:0008006" key="4">
    <source>
        <dbReference type="Google" id="ProtNLM"/>
    </source>
</evidence>
<dbReference type="AlphaFoldDB" id="A0ABD1DC59"/>
<evidence type="ECO:0000313" key="2">
    <source>
        <dbReference type="EMBL" id="KAL1397254.1"/>
    </source>
</evidence>